<evidence type="ECO:0000313" key="3">
    <source>
        <dbReference type="Proteomes" id="UP001605036"/>
    </source>
</evidence>
<protein>
    <submittedName>
        <fullName evidence="2">Uncharacterized protein</fullName>
    </submittedName>
</protein>
<dbReference type="AlphaFoldDB" id="A0ABD1ZH62"/>
<comment type="caution">
    <text evidence="2">The sequence shown here is derived from an EMBL/GenBank/DDBJ whole genome shotgun (WGS) entry which is preliminary data.</text>
</comment>
<reference evidence="2 3" key="1">
    <citation type="submission" date="2024-09" db="EMBL/GenBank/DDBJ databases">
        <title>Chromosome-scale assembly of Riccia fluitans.</title>
        <authorList>
            <person name="Paukszto L."/>
            <person name="Sawicki J."/>
            <person name="Karawczyk K."/>
            <person name="Piernik-Szablinska J."/>
            <person name="Szczecinska M."/>
            <person name="Mazdziarz M."/>
        </authorList>
    </citation>
    <scope>NUCLEOTIDE SEQUENCE [LARGE SCALE GENOMIC DNA]</scope>
    <source>
        <strain evidence="2">Rf_01</strain>
        <tissue evidence="2">Aerial parts of the thallus</tissue>
    </source>
</reference>
<feature type="transmembrane region" description="Helical" evidence="1">
    <location>
        <begin position="20"/>
        <end position="41"/>
    </location>
</feature>
<dbReference type="InterPro" id="IPR030189">
    <property type="entry name" value="UPS_plant"/>
</dbReference>
<dbReference type="Proteomes" id="UP001605036">
    <property type="component" value="Unassembled WGS sequence"/>
</dbReference>
<evidence type="ECO:0000256" key="1">
    <source>
        <dbReference type="SAM" id="Phobius"/>
    </source>
</evidence>
<sequence>MNAARVHVGRMYLVEYKAGTIALMLAVLCISGTWPAIMRYLEQRGRQLQHTYLDYSISNLLVAVIFALTFGQVTLINQLILLLECVDSCRNSAFQ</sequence>
<dbReference type="PANTHER" id="PTHR31081">
    <property type="entry name" value="UREIDE PERMEASE 1-RELATED-RELATED"/>
    <property type="match status" value="1"/>
</dbReference>
<keyword evidence="1" id="KW-0472">Membrane</keyword>
<name>A0ABD1ZH62_9MARC</name>
<keyword evidence="3" id="KW-1185">Reference proteome</keyword>
<organism evidence="2 3">
    <name type="scientific">Riccia fluitans</name>
    <dbReference type="NCBI Taxonomy" id="41844"/>
    <lineage>
        <taxon>Eukaryota</taxon>
        <taxon>Viridiplantae</taxon>
        <taxon>Streptophyta</taxon>
        <taxon>Embryophyta</taxon>
        <taxon>Marchantiophyta</taxon>
        <taxon>Marchantiopsida</taxon>
        <taxon>Marchantiidae</taxon>
        <taxon>Marchantiales</taxon>
        <taxon>Ricciaceae</taxon>
        <taxon>Riccia</taxon>
    </lineage>
</organism>
<proteinExistence type="predicted"/>
<keyword evidence="1" id="KW-0812">Transmembrane</keyword>
<dbReference type="PANTHER" id="PTHR31081:SF5">
    <property type="entry name" value="UREIDE PERMEASE 1-RELATED"/>
    <property type="match status" value="1"/>
</dbReference>
<feature type="transmembrane region" description="Helical" evidence="1">
    <location>
        <begin position="61"/>
        <end position="83"/>
    </location>
</feature>
<gene>
    <name evidence="2" type="ORF">R1flu_018901</name>
</gene>
<accession>A0ABD1ZH62</accession>
<evidence type="ECO:0000313" key="2">
    <source>
        <dbReference type="EMBL" id="KAL2650773.1"/>
    </source>
</evidence>
<dbReference type="EMBL" id="JBHFFA010000001">
    <property type="protein sequence ID" value="KAL2650773.1"/>
    <property type="molecule type" value="Genomic_DNA"/>
</dbReference>
<keyword evidence="1" id="KW-1133">Transmembrane helix</keyword>